<comment type="caution">
    <text evidence="1">The sequence shown here is derived from an EMBL/GenBank/DDBJ whole genome shotgun (WGS) entry which is preliminary data.</text>
</comment>
<accession>A0A6L2K1B7</accession>
<sequence length="191" mass="21491">MHNNVKDLIESALNSKLLSINLKSQRLVKEKLEVKNIVEQQTKRRTRITESMQNFKIIHKKSSISLNNTSQIFLVIPNTSDLPTEVPANSLSIGDEHLSTIPETESDEVIKSSVKNLLPILSKFEVTFDNEKLIAEISDATTKFFSQSPIPVEDSDSQMEEIDLFLATDDLMPSGIENDGYDSKGDIHFLE</sequence>
<name>A0A6L2K1B7_TANCI</name>
<evidence type="ECO:0008006" key="2">
    <source>
        <dbReference type="Google" id="ProtNLM"/>
    </source>
</evidence>
<dbReference type="AlphaFoldDB" id="A0A6L2K1B7"/>
<proteinExistence type="predicted"/>
<protein>
    <recommendedName>
        <fullName evidence="2">Reverse transcriptase domain-containing protein</fullName>
    </recommendedName>
</protein>
<dbReference type="EMBL" id="BKCJ010001665">
    <property type="protein sequence ID" value="GEU43126.1"/>
    <property type="molecule type" value="Genomic_DNA"/>
</dbReference>
<organism evidence="1">
    <name type="scientific">Tanacetum cinerariifolium</name>
    <name type="common">Dalmatian daisy</name>
    <name type="synonym">Chrysanthemum cinerariifolium</name>
    <dbReference type="NCBI Taxonomy" id="118510"/>
    <lineage>
        <taxon>Eukaryota</taxon>
        <taxon>Viridiplantae</taxon>
        <taxon>Streptophyta</taxon>
        <taxon>Embryophyta</taxon>
        <taxon>Tracheophyta</taxon>
        <taxon>Spermatophyta</taxon>
        <taxon>Magnoliopsida</taxon>
        <taxon>eudicotyledons</taxon>
        <taxon>Gunneridae</taxon>
        <taxon>Pentapetalae</taxon>
        <taxon>asterids</taxon>
        <taxon>campanulids</taxon>
        <taxon>Asterales</taxon>
        <taxon>Asteraceae</taxon>
        <taxon>Asteroideae</taxon>
        <taxon>Anthemideae</taxon>
        <taxon>Anthemidinae</taxon>
        <taxon>Tanacetum</taxon>
    </lineage>
</organism>
<gene>
    <name evidence="1" type="ORF">Tci_015104</name>
</gene>
<evidence type="ECO:0000313" key="1">
    <source>
        <dbReference type="EMBL" id="GEU43126.1"/>
    </source>
</evidence>
<reference evidence="1" key="1">
    <citation type="journal article" date="2019" name="Sci. Rep.">
        <title>Draft genome of Tanacetum cinerariifolium, the natural source of mosquito coil.</title>
        <authorList>
            <person name="Yamashiro T."/>
            <person name="Shiraishi A."/>
            <person name="Satake H."/>
            <person name="Nakayama K."/>
        </authorList>
    </citation>
    <scope>NUCLEOTIDE SEQUENCE</scope>
</reference>